<feature type="domain" description="Methyltransferase" evidence="1">
    <location>
        <begin position="60"/>
        <end position="147"/>
    </location>
</feature>
<dbReference type="InterPro" id="IPR041698">
    <property type="entry name" value="Methyltransf_25"/>
</dbReference>
<dbReference type="GO" id="GO:0032259">
    <property type="term" value="P:methylation"/>
    <property type="evidence" value="ECO:0007669"/>
    <property type="project" value="UniProtKB-KW"/>
</dbReference>
<dbReference type="Gene3D" id="3.40.50.150">
    <property type="entry name" value="Vaccinia Virus protein VP39"/>
    <property type="match status" value="1"/>
</dbReference>
<keyword evidence="2" id="KW-0808">Transferase</keyword>
<dbReference type="OrthoDB" id="9791837at2"/>
<reference evidence="2 3" key="1">
    <citation type="submission" date="2018-10" db="EMBL/GenBank/DDBJ databases">
        <title>Robbsia sp. DHC34, isolated from soil.</title>
        <authorList>
            <person name="Gao Z.-H."/>
            <person name="Qiu L.-H."/>
        </authorList>
    </citation>
    <scope>NUCLEOTIDE SEQUENCE [LARGE SCALE GENOMIC DNA]</scope>
    <source>
        <strain evidence="2 3">DHC34</strain>
    </source>
</reference>
<dbReference type="Proteomes" id="UP000270342">
    <property type="component" value="Unassembled WGS sequence"/>
</dbReference>
<dbReference type="InterPro" id="IPR029063">
    <property type="entry name" value="SAM-dependent_MTases_sf"/>
</dbReference>
<organism evidence="2 3">
    <name type="scientific">Pararobbsia silviterrae</name>
    <dbReference type="NCBI Taxonomy" id="1792498"/>
    <lineage>
        <taxon>Bacteria</taxon>
        <taxon>Pseudomonadati</taxon>
        <taxon>Pseudomonadota</taxon>
        <taxon>Betaproteobacteria</taxon>
        <taxon>Burkholderiales</taxon>
        <taxon>Burkholderiaceae</taxon>
        <taxon>Pararobbsia</taxon>
    </lineage>
</organism>
<keyword evidence="2" id="KW-0489">Methyltransferase</keyword>
<dbReference type="Pfam" id="PF13649">
    <property type="entry name" value="Methyltransf_25"/>
    <property type="match status" value="1"/>
</dbReference>
<sequence>MNTASSHYPDRHHPETCDDDDVWAQVRRTVNGRPVSAEQIAMIVAQITTALELTQDDTLLDLCCGNGALTTSIFSACHGGLGVDYSAFLIDVANRRFVKRSSEGYLLADALAYLQQEAAPERFTKVLCYGAFQYFPPETALQMLRVLHDRFTCVETLFLGQLPDRSRAHAFYKGSVPPADELAATGGTLGAWRTPAEMDALAVQAGWRTQIVRMPDSFYSAHYRYDAVLKRS</sequence>
<evidence type="ECO:0000313" key="3">
    <source>
        <dbReference type="Proteomes" id="UP000270342"/>
    </source>
</evidence>
<comment type="caution">
    <text evidence="2">The sequence shown here is derived from an EMBL/GenBank/DDBJ whole genome shotgun (WGS) entry which is preliminary data.</text>
</comment>
<dbReference type="EMBL" id="RBZU01000015">
    <property type="protein sequence ID" value="RKP46187.1"/>
    <property type="molecule type" value="Genomic_DNA"/>
</dbReference>
<gene>
    <name evidence="2" type="ORF">D7S86_25030</name>
</gene>
<proteinExistence type="predicted"/>
<accession>A0A494X666</accession>
<evidence type="ECO:0000313" key="2">
    <source>
        <dbReference type="EMBL" id="RKP46187.1"/>
    </source>
</evidence>
<evidence type="ECO:0000259" key="1">
    <source>
        <dbReference type="Pfam" id="PF13649"/>
    </source>
</evidence>
<protein>
    <submittedName>
        <fullName evidence="2">Methyltransferase domain-containing protein</fullName>
    </submittedName>
</protein>
<dbReference type="GO" id="GO:0008168">
    <property type="term" value="F:methyltransferase activity"/>
    <property type="evidence" value="ECO:0007669"/>
    <property type="project" value="UniProtKB-KW"/>
</dbReference>
<keyword evidence="3" id="KW-1185">Reference proteome</keyword>
<name>A0A494X666_9BURK</name>
<dbReference type="CDD" id="cd02440">
    <property type="entry name" value="AdoMet_MTases"/>
    <property type="match status" value="1"/>
</dbReference>
<dbReference type="SUPFAM" id="SSF53335">
    <property type="entry name" value="S-adenosyl-L-methionine-dependent methyltransferases"/>
    <property type="match status" value="1"/>
</dbReference>
<dbReference type="RefSeq" id="WP_121090551.1">
    <property type="nucleotide sequence ID" value="NZ_RBZU01000015.1"/>
</dbReference>
<dbReference type="AlphaFoldDB" id="A0A494X666"/>